<dbReference type="InterPro" id="IPR000297">
    <property type="entry name" value="PPIase_PpiC"/>
</dbReference>
<dbReference type="Proteomes" id="UP000192276">
    <property type="component" value="Unassembled WGS sequence"/>
</dbReference>
<dbReference type="EMBL" id="LWBP01000254">
    <property type="protein sequence ID" value="OQP45753.1"/>
    <property type="molecule type" value="Genomic_DNA"/>
</dbReference>
<feature type="chain" id="PRO_5012370613" description="PpiC domain-containing protein" evidence="2">
    <location>
        <begin position="23"/>
        <end position="648"/>
    </location>
</feature>
<keyword evidence="1" id="KW-0413">Isomerase</keyword>
<keyword evidence="1" id="KW-0697">Rotamase</keyword>
<reference evidence="5" key="1">
    <citation type="submission" date="2016-04" db="EMBL/GenBank/DDBJ databases">
        <authorList>
            <person name="Chen L."/>
            <person name="Zhuang W."/>
            <person name="Wang G."/>
        </authorList>
    </citation>
    <scope>NUCLEOTIDE SEQUENCE [LARGE SCALE GENOMIC DNA]</scope>
    <source>
        <strain evidence="5">208</strain>
    </source>
</reference>
<dbReference type="AlphaFoldDB" id="A0A1V9EI02"/>
<protein>
    <recommendedName>
        <fullName evidence="3">PpiC domain-containing protein</fullName>
    </recommendedName>
</protein>
<sequence>MTVISKAAVASLLIFMTATGNAQVLFTYGGKSVTKNEFLKAYNKNNAESKPGEKAYRDYLELYIRFKLKVQAALDKRLDTLATQQAELQSFRNQIMDSYVRDESSLNQLVYEAIARSKKDIHIAHIFVAAKSDATVEDVKKAKEKIDAAWNQLQKGQDFGKVAMEYSEDPTVSVNKGEIGYITALVLPYELENAVYATPVGKYSAPVRSKAGFHIFRNVGEREALGRMKAAQILLSFPPGASEEQQKEVKKKADSIYNVLTKGSDFKALVTQFSNDNLSWQAGGEMMEFGVGQYDLAFENAAFALKKDGDISAPVLTSYGYHIIKRLQHKPFVADTASAQLNEDFRLRITQSDRMEVSQKMLYKKILQLTGFKKHAVNEKHLFVIIDSVLQGKSFPVFTDVTAKTPLLSFAKKTVTVKDFNTYLETLHGLESIRQNKGHQQLLEDFIEVSAFDYYRQHLEEYNKEFAYQLNEFREGNLLFEIMQRNIWDPASVDTDGLKKYYNSHKDKYQWESSADAIILTASQAQAADGFREKMKENYKDWKKYMDQSGGLLQGDSGRFELSQIPVVDRTNFTEGLITANVKNESDNSVVFAYIVKLYPNREVRGFADARGFVINDYQVFLEEKWIADLKKKYPVKINEAVVKSLPR</sequence>
<dbReference type="PANTHER" id="PTHR47245:SF2">
    <property type="entry name" value="PEPTIDYL-PROLYL CIS-TRANS ISOMERASE HP_0175-RELATED"/>
    <property type="match status" value="1"/>
</dbReference>
<evidence type="ECO:0000256" key="2">
    <source>
        <dbReference type="SAM" id="SignalP"/>
    </source>
</evidence>
<evidence type="ECO:0000259" key="3">
    <source>
        <dbReference type="PROSITE" id="PS50198"/>
    </source>
</evidence>
<dbReference type="Pfam" id="PF00639">
    <property type="entry name" value="Rotamase"/>
    <property type="match status" value="2"/>
</dbReference>
<evidence type="ECO:0000256" key="1">
    <source>
        <dbReference type="PROSITE-ProRule" id="PRU00278"/>
    </source>
</evidence>
<accession>A0A1V9EI02</accession>
<dbReference type="OrthoDB" id="14196at2"/>
<feature type="domain" description="PpiC" evidence="3">
    <location>
        <begin position="225"/>
        <end position="328"/>
    </location>
</feature>
<dbReference type="SUPFAM" id="SSF54534">
    <property type="entry name" value="FKBP-like"/>
    <property type="match status" value="2"/>
</dbReference>
<gene>
    <name evidence="4" type="ORF">A4R26_09705</name>
</gene>
<evidence type="ECO:0000313" key="4">
    <source>
        <dbReference type="EMBL" id="OQP45753.1"/>
    </source>
</evidence>
<organism evidence="4 5">
    <name type="scientific">Niastella populi</name>
    <dbReference type="NCBI Taxonomy" id="550983"/>
    <lineage>
        <taxon>Bacteria</taxon>
        <taxon>Pseudomonadati</taxon>
        <taxon>Bacteroidota</taxon>
        <taxon>Chitinophagia</taxon>
        <taxon>Chitinophagales</taxon>
        <taxon>Chitinophagaceae</taxon>
        <taxon>Niastella</taxon>
    </lineage>
</organism>
<dbReference type="GO" id="GO:0003755">
    <property type="term" value="F:peptidyl-prolyl cis-trans isomerase activity"/>
    <property type="evidence" value="ECO:0007669"/>
    <property type="project" value="UniProtKB-KW"/>
</dbReference>
<dbReference type="RefSeq" id="WP_081171502.1">
    <property type="nucleotide sequence ID" value="NZ_LWBP01000254.1"/>
</dbReference>
<proteinExistence type="predicted"/>
<keyword evidence="5" id="KW-1185">Reference proteome</keyword>
<evidence type="ECO:0000313" key="5">
    <source>
        <dbReference type="Proteomes" id="UP000192276"/>
    </source>
</evidence>
<dbReference type="InterPro" id="IPR050245">
    <property type="entry name" value="PrsA_foldase"/>
</dbReference>
<dbReference type="PANTHER" id="PTHR47245">
    <property type="entry name" value="PEPTIDYLPROLYL ISOMERASE"/>
    <property type="match status" value="1"/>
</dbReference>
<dbReference type="PROSITE" id="PS50198">
    <property type="entry name" value="PPIC_PPIASE_2"/>
    <property type="match status" value="2"/>
</dbReference>
<comment type="caution">
    <text evidence="4">The sequence shown here is derived from an EMBL/GenBank/DDBJ whole genome shotgun (WGS) entry which is preliminary data.</text>
</comment>
<dbReference type="Gene3D" id="3.10.50.40">
    <property type="match status" value="2"/>
</dbReference>
<dbReference type="InterPro" id="IPR046357">
    <property type="entry name" value="PPIase_dom_sf"/>
</dbReference>
<name>A0A1V9EI02_9BACT</name>
<feature type="signal peptide" evidence="2">
    <location>
        <begin position="1"/>
        <end position="22"/>
    </location>
</feature>
<feature type="domain" description="PpiC" evidence="3">
    <location>
        <begin position="118"/>
        <end position="220"/>
    </location>
</feature>
<dbReference type="STRING" id="550983.A4R26_09705"/>
<keyword evidence="2" id="KW-0732">Signal</keyword>